<organism evidence="2 4">
    <name type="scientific">Rhodotorula diobovata</name>
    <dbReference type="NCBI Taxonomy" id="5288"/>
    <lineage>
        <taxon>Eukaryota</taxon>
        <taxon>Fungi</taxon>
        <taxon>Dikarya</taxon>
        <taxon>Basidiomycota</taxon>
        <taxon>Pucciniomycotina</taxon>
        <taxon>Microbotryomycetes</taxon>
        <taxon>Sporidiobolales</taxon>
        <taxon>Sporidiobolaceae</taxon>
        <taxon>Rhodotorula</taxon>
    </lineage>
</organism>
<dbReference type="Gene3D" id="3.90.180.10">
    <property type="entry name" value="Medium-chain alcohol dehydrogenases, catalytic domain"/>
    <property type="match status" value="1"/>
</dbReference>
<dbReference type="AlphaFoldDB" id="A0A5C5FQB9"/>
<keyword evidence="4" id="KW-1185">Reference proteome</keyword>
<gene>
    <name evidence="3" type="ORF">DMC30DRAFT_446422</name>
    <name evidence="2" type="ORF">DMC30DRAFT_452211</name>
</gene>
<dbReference type="Gene3D" id="3.40.50.720">
    <property type="entry name" value="NAD(P)-binding Rossmann-like Domain"/>
    <property type="match status" value="1"/>
</dbReference>
<sequence>MSAPLSHQHPHKDKDAPHLKPPHRFRCAVFPAAGAPLELVDVEYRPPAKGTVTIKVDACFLSQNDAIGALGLRAGHDHFPVSPGQCVVGRVVEAGSGAREGGQATASGMVASIIGKLNLGGGASSSSSGEGDTNGEGHPELLHHKFKAGDHVVASVTHQGLGEYCTAHGTSTVAVVEGMPLLEQAVVAVFGGRVLAVWERFKWDLERKSEEELSRLREACPAHAAAGKGCPGVVVVWGSGGHASLAYHVLRAEAPAHEHIVVVSPSRKHSHLDYGVPEGDFLQVGECNLDDALRKLGGVKLCVCVDQPESGSGFRDLLDATCPGAEVSLVSIKGHGHLEVPVGNLLGRSLVIRGVPALTAQTMHRALRLCHKHDLHRHVSVRKFPFERDAVRACYDETLKPTDSFGANCVVFEAEGQTPVPI</sequence>
<dbReference type="OrthoDB" id="2520612at2759"/>
<evidence type="ECO:0000313" key="4">
    <source>
        <dbReference type="Proteomes" id="UP000311382"/>
    </source>
</evidence>
<accession>A0A5C5FQB9</accession>
<protein>
    <recommendedName>
        <fullName evidence="5">Chaperonin 10-like protein</fullName>
    </recommendedName>
</protein>
<dbReference type="InterPro" id="IPR036291">
    <property type="entry name" value="NAD(P)-bd_dom_sf"/>
</dbReference>
<name>A0A5C5FQB9_9BASI</name>
<dbReference type="SUPFAM" id="SSF50129">
    <property type="entry name" value="GroES-like"/>
    <property type="match status" value="1"/>
</dbReference>
<proteinExistence type="predicted"/>
<comment type="caution">
    <text evidence="2">The sequence shown here is derived from an EMBL/GenBank/DDBJ whole genome shotgun (WGS) entry which is preliminary data.</text>
</comment>
<evidence type="ECO:0000313" key="2">
    <source>
        <dbReference type="EMBL" id="TNY18499.1"/>
    </source>
</evidence>
<evidence type="ECO:0000256" key="1">
    <source>
        <dbReference type="SAM" id="MobiDB-lite"/>
    </source>
</evidence>
<dbReference type="STRING" id="5288.A0A5C5FQB9"/>
<feature type="region of interest" description="Disordered" evidence="1">
    <location>
        <begin position="1"/>
        <end position="20"/>
    </location>
</feature>
<dbReference type="SUPFAM" id="SSF51735">
    <property type="entry name" value="NAD(P)-binding Rossmann-fold domains"/>
    <property type="match status" value="1"/>
</dbReference>
<evidence type="ECO:0008006" key="5">
    <source>
        <dbReference type="Google" id="ProtNLM"/>
    </source>
</evidence>
<dbReference type="EMBL" id="SOZI01000136">
    <property type="protein sequence ID" value="TNY18499.1"/>
    <property type="molecule type" value="Genomic_DNA"/>
</dbReference>
<reference evidence="2 4" key="1">
    <citation type="submission" date="2019-03" db="EMBL/GenBank/DDBJ databases">
        <title>Rhodosporidium diobovatum UCD-FST 08-225 genome sequencing, assembly, and annotation.</title>
        <authorList>
            <person name="Fakankun I.U."/>
            <person name="Fristensky B."/>
            <person name="Levin D.B."/>
        </authorList>
    </citation>
    <scope>NUCLEOTIDE SEQUENCE [LARGE SCALE GENOMIC DNA]</scope>
    <source>
        <strain evidence="2 4">UCD-FST 08-225</strain>
    </source>
</reference>
<dbReference type="EMBL" id="SOZI01000050">
    <property type="protein sequence ID" value="TNY21101.1"/>
    <property type="molecule type" value="Genomic_DNA"/>
</dbReference>
<evidence type="ECO:0000313" key="3">
    <source>
        <dbReference type="EMBL" id="TNY21101.1"/>
    </source>
</evidence>
<dbReference type="InterPro" id="IPR011032">
    <property type="entry name" value="GroES-like_sf"/>
</dbReference>
<dbReference type="Proteomes" id="UP000311382">
    <property type="component" value="Unassembled WGS sequence"/>
</dbReference>